<dbReference type="GO" id="GO:0015074">
    <property type="term" value="P:DNA integration"/>
    <property type="evidence" value="ECO:0007669"/>
    <property type="project" value="UniProtKB-KW"/>
</dbReference>
<sequence length="480" mass="53372">MLAALLGKPVEDLTVGDLQAMDMAQYAAMVGQIEALPEAERQRAVAHCSSLYTQWELTRKQGELEVDRTELRTEQVKHAARRLQDAVDGLEHDRSAKDMLERVGDLIGRINSKAQVIEAEKNLVQGIRADIIALATTAGQGQLAVALPAPASPQEPWDAHMDAFYRDKPDLATGTMASHQQAFREFGELFPGKTLGDVTKADIKTFCDHLRDRPINRAGRKAMSRDTIVKLVGHLRGYFAWTVSAGYLTANPAETVKPRAETRDERMSRDKRRAFTPTELTKLFDSPLFTGYYHLKKRSQPGRLQHRDEPFWFFAIALLTGARTEEIADLPAEFVDVGGIQCFDFRHASKTAAGPRLVPVLPDLWRMGLRQWAESQQRQGLGMVKGPEGSDDWSKWSNRYLANVGLKAPGLVTYSLRHTFRQALRGADLHEEIVNKVFGHEGKSIGAGYGRDLAPSEAKLVIERVKAPVALDHLFISGGS</sequence>
<evidence type="ECO:0008006" key="7">
    <source>
        <dbReference type="Google" id="ProtNLM"/>
    </source>
</evidence>
<dbReference type="InterPro" id="IPR013762">
    <property type="entry name" value="Integrase-like_cat_sf"/>
</dbReference>
<dbReference type="GO" id="GO:0006310">
    <property type="term" value="P:DNA recombination"/>
    <property type="evidence" value="ECO:0007669"/>
    <property type="project" value="UniProtKB-KW"/>
</dbReference>
<name>A0A248K0K6_9PROT</name>
<dbReference type="KEGG" id="nao:Y958_25960"/>
<dbReference type="InterPro" id="IPR050090">
    <property type="entry name" value="Tyrosine_recombinase_XerCD"/>
</dbReference>
<dbReference type="AlphaFoldDB" id="A0A248K0K6"/>
<reference evidence="5 6" key="1">
    <citation type="submission" date="2017-06" db="EMBL/GenBank/DDBJ databases">
        <title>Complete genome sequence of Nitrospirillum amazonense strain CBAmC, an endophytic nitrogen-fixing and plant growth-promoting bacterium, isolated from sugarcane.</title>
        <authorList>
            <person name="Schwab S."/>
            <person name="dos Santos Teixeira K.R."/>
            <person name="Simoes Araujo J.L."/>
            <person name="Soares Vidal M."/>
            <person name="Borges de Freitas H.R."/>
            <person name="Rivello Crivelaro A.L."/>
            <person name="Bueno de Camargo Nunes A."/>
            <person name="dos Santos C.M."/>
            <person name="Palmeira da Silva Rosa D."/>
            <person name="da Silva Padilha D."/>
            <person name="da Silva E."/>
            <person name="Araujo Terra L."/>
            <person name="Soares Mendes V."/>
            <person name="Farinelli L."/>
            <person name="Magalhaes Cruz L."/>
            <person name="Baldani J.I."/>
        </authorList>
    </citation>
    <scope>NUCLEOTIDE SEQUENCE [LARGE SCALE GENOMIC DNA]</scope>
    <source>
        <strain evidence="5 6">CBAmC</strain>
    </source>
</reference>
<evidence type="ECO:0000313" key="6">
    <source>
        <dbReference type="Proteomes" id="UP000197153"/>
    </source>
</evidence>
<keyword evidence="2" id="KW-0229">DNA integration</keyword>
<protein>
    <recommendedName>
        <fullName evidence="7">Integrase</fullName>
    </recommendedName>
</protein>
<proteinExistence type="inferred from homology"/>
<gene>
    <name evidence="5" type="ORF">Y958_25960</name>
</gene>
<dbReference type="PANTHER" id="PTHR30349">
    <property type="entry name" value="PHAGE INTEGRASE-RELATED"/>
    <property type="match status" value="1"/>
</dbReference>
<dbReference type="InterPro" id="IPR011010">
    <property type="entry name" value="DNA_brk_join_enz"/>
</dbReference>
<dbReference type="Gene3D" id="1.10.443.10">
    <property type="entry name" value="Intergrase catalytic core"/>
    <property type="match status" value="1"/>
</dbReference>
<organism evidence="5 6">
    <name type="scientific">Nitrospirillum viridazoti CBAmc</name>
    <dbReference type="NCBI Taxonomy" id="1441467"/>
    <lineage>
        <taxon>Bacteria</taxon>
        <taxon>Pseudomonadati</taxon>
        <taxon>Pseudomonadota</taxon>
        <taxon>Alphaproteobacteria</taxon>
        <taxon>Rhodospirillales</taxon>
        <taxon>Azospirillaceae</taxon>
        <taxon>Nitrospirillum</taxon>
        <taxon>Nitrospirillum viridazoti</taxon>
    </lineage>
</organism>
<dbReference type="Gene3D" id="1.10.150.130">
    <property type="match status" value="1"/>
</dbReference>
<dbReference type="Proteomes" id="UP000197153">
    <property type="component" value="Chromosome 3"/>
</dbReference>
<keyword evidence="3" id="KW-0238">DNA-binding</keyword>
<evidence type="ECO:0000256" key="1">
    <source>
        <dbReference type="ARBA" id="ARBA00008857"/>
    </source>
</evidence>
<evidence type="ECO:0000256" key="4">
    <source>
        <dbReference type="ARBA" id="ARBA00023172"/>
    </source>
</evidence>
<dbReference type="EMBL" id="CP022112">
    <property type="protein sequence ID" value="ASG24340.1"/>
    <property type="molecule type" value="Genomic_DNA"/>
</dbReference>
<dbReference type="RefSeq" id="WP_088874770.1">
    <property type="nucleotide sequence ID" value="NZ_CP022112.1"/>
</dbReference>
<dbReference type="SUPFAM" id="SSF56349">
    <property type="entry name" value="DNA breaking-rejoining enzymes"/>
    <property type="match status" value="1"/>
</dbReference>
<keyword evidence="4" id="KW-0233">DNA recombination</keyword>
<evidence type="ECO:0000256" key="2">
    <source>
        <dbReference type="ARBA" id="ARBA00022908"/>
    </source>
</evidence>
<dbReference type="PANTHER" id="PTHR30349:SF41">
    <property type="entry name" value="INTEGRASE_RECOMBINASE PROTEIN MJ0367-RELATED"/>
    <property type="match status" value="1"/>
</dbReference>
<keyword evidence="6" id="KW-1185">Reference proteome</keyword>
<evidence type="ECO:0000256" key="3">
    <source>
        <dbReference type="ARBA" id="ARBA00023125"/>
    </source>
</evidence>
<comment type="similarity">
    <text evidence="1">Belongs to the 'phage' integrase family.</text>
</comment>
<dbReference type="InterPro" id="IPR010998">
    <property type="entry name" value="Integrase_recombinase_N"/>
</dbReference>
<accession>A0A248K0K6</accession>
<dbReference type="GO" id="GO:0003677">
    <property type="term" value="F:DNA binding"/>
    <property type="evidence" value="ECO:0007669"/>
    <property type="project" value="UniProtKB-KW"/>
</dbReference>
<evidence type="ECO:0000313" key="5">
    <source>
        <dbReference type="EMBL" id="ASG24340.1"/>
    </source>
</evidence>